<keyword evidence="2" id="KW-1185">Reference proteome</keyword>
<comment type="caution">
    <text evidence="1">The sequence shown here is derived from an EMBL/GenBank/DDBJ whole genome shotgun (WGS) entry which is preliminary data.</text>
</comment>
<name>A0A4Y7TDY4_COPMI</name>
<evidence type="ECO:0000313" key="2">
    <source>
        <dbReference type="Proteomes" id="UP000298030"/>
    </source>
</evidence>
<accession>A0A4Y7TDY4</accession>
<dbReference type="AlphaFoldDB" id="A0A4Y7TDY4"/>
<dbReference type="EMBL" id="QPFP01000015">
    <property type="protein sequence ID" value="TEB32377.1"/>
    <property type="molecule type" value="Genomic_DNA"/>
</dbReference>
<proteinExistence type="predicted"/>
<evidence type="ECO:0008006" key="3">
    <source>
        <dbReference type="Google" id="ProtNLM"/>
    </source>
</evidence>
<gene>
    <name evidence="1" type="ORF">FA13DRAFT_250395</name>
</gene>
<sequence length="179" mass="20243">MGIPLQTMYRQPSCTRASQGSPSRCPKSVLSSNRLEVQLVQYRWALSPLRRLPLETVGEIIHIAVPDFREKGAQQNLVNYALVCKSWWLAALLNHKLWSRIHIHGPAYSHHDREAGKVGQKSHCSQGFIQANRCVARKIGQHDTHVGGRRFQGFVDLAQDMKEHTRRGEKSTVHGLPPV</sequence>
<evidence type="ECO:0000313" key="1">
    <source>
        <dbReference type="EMBL" id="TEB32377.1"/>
    </source>
</evidence>
<organism evidence="1 2">
    <name type="scientific">Coprinellus micaceus</name>
    <name type="common">Glistening ink-cap mushroom</name>
    <name type="synonym">Coprinus micaceus</name>
    <dbReference type="NCBI Taxonomy" id="71717"/>
    <lineage>
        <taxon>Eukaryota</taxon>
        <taxon>Fungi</taxon>
        <taxon>Dikarya</taxon>
        <taxon>Basidiomycota</taxon>
        <taxon>Agaricomycotina</taxon>
        <taxon>Agaricomycetes</taxon>
        <taxon>Agaricomycetidae</taxon>
        <taxon>Agaricales</taxon>
        <taxon>Agaricineae</taxon>
        <taxon>Psathyrellaceae</taxon>
        <taxon>Coprinellus</taxon>
    </lineage>
</organism>
<reference evidence="1 2" key="1">
    <citation type="journal article" date="2019" name="Nat. Ecol. Evol.">
        <title>Megaphylogeny resolves global patterns of mushroom evolution.</title>
        <authorList>
            <person name="Varga T."/>
            <person name="Krizsan K."/>
            <person name="Foldi C."/>
            <person name="Dima B."/>
            <person name="Sanchez-Garcia M."/>
            <person name="Sanchez-Ramirez S."/>
            <person name="Szollosi G.J."/>
            <person name="Szarkandi J.G."/>
            <person name="Papp V."/>
            <person name="Albert L."/>
            <person name="Andreopoulos W."/>
            <person name="Angelini C."/>
            <person name="Antonin V."/>
            <person name="Barry K.W."/>
            <person name="Bougher N.L."/>
            <person name="Buchanan P."/>
            <person name="Buyck B."/>
            <person name="Bense V."/>
            <person name="Catcheside P."/>
            <person name="Chovatia M."/>
            <person name="Cooper J."/>
            <person name="Damon W."/>
            <person name="Desjardin D."/>
            <person name="Finy P."/>
            <person name="Geml J."/>
            <person name="Haridas S."/>
            <person name="Hughes K."/>
            <person name="Justo A."/>
            <person name="Karasinski D."/>
            <person name="Kautmanova I."/>
            <person name="Kiss B."/>
            <person name="Kocsube S."/>
            <person name="Kotiranta H."/>
            <person name="LaButti K.M."/>
            <person name="Lechner B.E."/>
            <person name="Liimatainen K."/>
            <person name="Lipzen A."/>
            <person name="Lukacs Z."/>
            <person name="Mihaltcheva S."/>
            <person name="Morgado L.N."/>
            <person name="Niskanen T."/>
            <person name="Noordeloos M.E."/>
            <person name="Ohm R.A."/>
            <person name="Ortiz-Santana B."/>
            <person name="Ovrebo C."/>
            <person name="Racz N."/>
            <person name="Riley R."/>
            <person name="Savchenko A."/>
            <person name="Shiryaev A."/>
            <person name="Soop K."/>
            <person name="Spirin V."/>
            <person name="Szebenyi C."/>
            <person name="Tomsovsky M."/>
            <person name="Tulloss R.E."/>
            <person name="Uehling J."/>
            <person name="Grigoriev I.V."/>
            <person name="Vagvolgyi C."/>
            <person name="Papp T."/>
            <person name="Martin F.M."/>
            <person name="Miettinen O."/>
            <person name="Hibbett D.S."/>
            <person name="Nagy L.G."/>
        </authorList>
    </citation>
    <scope>NUCLEOTIDE SEQUENCE [LARGE SCALE GENOMIC DNA]</scope>
    <source>
        <strain evidence="1 2">FP101781</strain>
    </source>
</reference>
<dbReference type="Proteomes" id="UP000298030">
    <property type="component" value="Unassembled WGS sequence"/>
</dbReference>
<protein>
    <recommendedName>
        <fullName evidence="3">F-box domain-containing protein</fullName>
    </recommendedName>
</protein>